<dbReference type="PANTHER" id="PTHR28629:SF1">
    <property type="entry name" value="YALI0F01606P"/>
    <property type="match status" value="1"/>
</dbReference>
<evidence type="ECO:0000313" key="2">
    <source>
        <dbReference type="EMBL" id="KAG7434678.1"/>
    </source>
</evidence>
<dbReference type="InterPro" id="IPR004007">
    <property type="entry name" value="DhaL_dom"/>
</dbReference>
<reference evidence="2" key="1">
    <citation type="submission" date="2021-04" db="EMBL/GenBank/DDBJ databases">
        <title>First draft genome resource for Brassicaceae pathogens Fusarium oxysporum f. sp. raphani and Fusarium oxysporum f. sp. rapae.</title>
        <authorList>
            <person name="Asai S."/>
        </authorList>
    </citation>
    <scope>NUCLEOTIDE SEQUENCE</scope>
    <source>
        <strain evidence="2">Tf1262</strain>
    </source>
</reference>
<comment type="caution">
    <text evidence="2">The sequence shown here is derived from an EMBL/GenBank/DDBJ whole genome shotgun (WGS) entry which is preliminary data.</text>
</comment>
<dbReference type="Pfam" id="PF02734">
    <property type="entry name" value="Dak2"/>
    <property type="match status" value="1"/>
</dbReference>
<dbReference type="EMBL" id="JAELUR010000003">
    <property type="protein sequence ID" value="KAG7434678.1"/>
    <property type="molecule type" value="Genomic_DNA"/>
</dbReference>
<dbReference type="PROSITE" id="PS51480">
    <property type="entry name" value="DHAL"/>
    <property type="match status" value="1"/>
</dbReference>
<proteinExistence type="predicted"/>
<gene>
    <name evidence="2" type="primary">DAK-1</name>
    <name evidence="2" type="ORF">Forpi1262_v005319</name>
</gene>
<dbReference type="GO" id="GO:0019563">
    <property type="term" value="P:glycerol catabolic process"/>
    <property type="evidence" value="ECO:0007669"/>
    <property type="project" value="TreeGrafter"/>
</dbReference>
<dbReference type="InterPro" id="IPR050861">
    <property type="entry name" value="Dihydroxyacetone_Kinase"/>
</dbReference>
<dbReference type="AlphaFoldDB" id="A0A8J5PV02"/>
<accession>A0A8J5PV02</accession>
<evidence type="ECO:0000313" key="3">
    <source>
        <dbReference type="Proteomes" id="UP000693942"/>
    </source>
</evidence>
<feature type="domain" description="DhaL" evidence="1">
    <location>
        <begin position="4"/>
        <end position="205"/>
    </location>
</feature>
<name>A0A8J5PV02_FUSOX</name>
<organism evidence="2 3">
    <name type="scientific">Fusarium oxysporum f. sp. raphani</name>
    <dbReference type="NCBI Taxonomy" id="96318"/>
    <lineage>
        <taxon>Eukaryota</taxon>
        <taxon>Fungi</taxon>
        <taxon>Dikarya</taxon>
        <taxon>Ascomycota</taxon>
        <taxon>Pezizomycotina</taxon>
        <taxon>Sordariomycetes</taxon>
        <taxon>Hypocreomycetidae</taxon>
        <taxon>Hypocreales</taxon>
        <taxon>Nectriaceae</taxon>
        <taxon>Fusarium</taxon>
        <taxon>Fusarium oxysporum species complex</taxon>
    </lineage>
</organism>
<evidence type="ECO:0000259" key="1">
    <source>
        <dbReference type="PROSITE" id="PS51480"/>
    </source>
</evidence>
<dbReference type="PANTHER" id="PTHR28629">
    <property type="entry name" value="TRIOKINASE/FMN CYCLASE"/>
    <property type="match status" value="1"/>
</dbReference>
<dbReference type="GO" id="GO:0005829">
    <property type="term" value="C:cytosol"/>
    <property type="evidence" value="ECO:0007669"/>
    <property type="project" value="TreeGrafter"/>
</dbReference>
<sequence length="207" mass="22328">MDPSLLERCIRSACEKAILAEPKLTEWDMMMGDGDCGEAVKGLCESVIGKLDEGVAARGSVVSFLEAITDTVDDMGGTLGAIFGILLTALNNALKRQLADQKVPKGITAEIYAQALHVAVESLKTCTTARERDRTVMDVLLPFSDEFVRTKSFEAGVVKAKEKAEATRYLKPKLGRALYVGEASEQQVPDPGAWALYEILDGMAEGL</sequence>
<keyword evidence="2" id="KW-0808">Transferase</keyword>
<dbReference type="GO" id="GO:0004371">
    <property type="term" value="F:glycerone kinase activity"/>
    <property type="evidence" value="ECO:0007669"/>
    <property type="project" value="InterPro"/>
</dbReference>
<protein>
    <submittedName>
        <fullName evidence="2">Dihydroxyacetone kinase</fullName>
    </submittedName>
</protein>
<dbReference type="SMART" id="SM01120">
    <property type="entry name" value="Dak2"/>
    <property type="match status" value="1"/>
</dbReference>
<dbReference type="Proteomes" id="UP000693942">
    <property type="component" value="Unassembled WGS sequence"/>
</dbReference>
<keyword evidence="2" id="KW-0418">Kinase</keyword>